<evidence type="ECO:0000259" key="7">
    <source>
        <dbReference type="Pfam" id="PF13244"/>
    </source>
</evidence>
<sequence length="88" mass="9725">MIEPKLISYLFMAVAGALSLIATYLAVIEKDLVKAVIYSAIQSTAYTILFYLLMAPDIALVYIPVAVGLYPAVVFFLIKKTERFEESG</sequence>
<keyword evidence="4 6" id="KW-1133">Transmembrane helix</keyword>
<dbReference type="Pfam" id="PF13244">
    <property type="entry name" value="MbhD"/>
    <property type="match status" value="1"/>
</dbReference>
<dbReference type="Proteomes" id="UP000244093">
    <property type="component" value="Unassembled WGS sequence"/>
</dbReference>
<accession>A0A2R7Y8N7</accession>
<evidence type="ECO:0000313" key="9">
    <source>
        <dbReference type="Proteomes" id="UP000244093"/>
    </source>
</evidence>
<evidence type="ECO:0000313" key="8">
    <source>
        <dbReference type="EMBL" id="PUA33883.1"/>
    </source>
</evidence>
<feature type="transmembrane region" description="Helical" evidence="6">
    <location>
        <begin position="6"/>
        <end position="28"/>
    </location>
</feature>
<comment type="subcellular location">
    <subcellularLocation>
        <location evidence="1">Cell membrane</location>
        <topology evidence="1">Multi-pass membrane protein</topology>
    </subcellularLocation>
</comment>
<evidence type="ECO:0000256" key="3">
    <source>
        <dbReference type="ARBA" id="ARBA00022692"/>
    </source>
</evidence>
<name>A0A2R7Y8N7_9CREN</name>
<evidence type="ECO:0000256" key="5">
    <source>
        <dbReference type="ARBA" id="ARBA00023136"/>
    </source>
</evidence>
<keyword evidence="3 6" id="KW-0812">Transmembrane</keyword>
<protein>
    <submittedName>
        <fullName evidence="8">Sodium:proton antiporter</fullName>
    </submittedName>
</protein>
<feature type="transmembrane region" description="Helical" evidence="6">
    <location>
        <begin position="35"/>
        <end position="53"/>
    </location>
</feature>
<evidence type="ECO:0000256" key="4">
    <source>
        <dbReference type="ARBA" id="ARBA00022989"/>
    </source>
</evidence>
<feature type="transmembrane region" description="Helical" evidence="6">
    <location>
        <begin position="59"/>
        <end position="78"/>
    </location>
</feature>
<keyword evidence="5 6" id="KW-0472">Membrane</keyword>
<dbReference type="AlphaFoldDB" id="A0A2R7Y8N7"/>
<keyword evidence="2" id="KW-1003">Cell membrane</keyword>
<evidence type="ECO:0000256" key="2">
    <source>
        <dbReference type="ARBA" id="ARBA00022475"/>
    </source>
</evidence>
<dbReference type="EMBL" id="NBVN01000001">
    <property type="protein sequence ID" value="PUA33883.1"/>
    <property type="molecule type" value="Genomic_DNA"/>
</dbReference>
<evidence type="ECO:0000256" key="6">
    <source>
        <dbReference type="SAM" id="Phobius"/>
    </source>
</evidence>
<comment type="caution">
    <text evidence="8">The sequence shown here is derived from an EMBL/GenBank/DDBJ whole genome shotgun (WGS) entry which is preliminary data.</text>
</comment>
<proteinExistence type="predicted"/>
<dbReference type="GO" id="GO:0005886">
    <property type="term" value="C:plasma membrane"/>
    <property type="evidence" value="ECO:0007669"/>
    <property type="project" value="UniProtKB-SubCell"/>
</dbReference>
<dbReference type="InterPro" id="IPR025383">
    <property type="entry name" value="MrpA_C/MbhD"/>
</dbReference>
<reference evidence="8 9" key="1">
    <citation type="journal article" date="2018" name="Syst. Appl. Microbiol.">
        <title>A new symbiotic nanoarchaeote (Candidatus Nanoclepta minutus) and its host (Zestosphaera tikiterensis gen. nov., sp. nov.) from a New Zealand hot spring.</title>
        <authorList>
            <person name="St John E."/>
            <person name="Liu Y."/>
            <person name="Podar M."/>
            <person name="Stott M.B."/>
            <person name="Meneghin J."/>
            <person name="Chen Z."/>
            <person name="Lagutin K."/>
            <person name="Mitchell K."/>
            <person name="Reysenbach A.L."/>
        </authorList>
    </citation>
    <scope>NUCLEOTIDE SEQUENCE [LARGE SCALE GENOMIC DNA]</scope>
    <source>
        <strain evidence="8">NZ3</strain>
    </source>
</reference>
<gene>
    <name evidence="8" type="ORF">B7O98_00215</name>
</gene>
<organism evidence="8 9">
    <name type="scientific">Zestosphaera tikiterensis</name>
    <dbReference type="NCBI Taxonomy" id="1973259"/>
    <lineage>
        <taxon>Archaea</taxon>
        <taxon>Thermoproteota</taxon>
        <taxon>Thermoprotei</taxon>
        <taxon>Desulfurococcales</taxon>
        <taxon>Desulfurococcaceae</taxon>
        <taxon>Zestosphaera</taxon>
    </lineage>
</organism>
<evidence type="ECO:0000256" key="1">
    <source>
        <dbReference type="ARBA" id="ARBA00004651"/>
    </source>
</evidence>
<feature type="domain" description="MrpA C-terminal/MbhD" evidence="7">
    <location>
        <begin position="18"/>
        <end position="83"/>
    </location>
</feature>